<proteinExistence type="predicted"/>
<keyword evidence="3" id="KW-1185">Reference proteome</keyword>
<sequence length="348" mass="36535">MMVMRPGRFVECPPPSPPILGGRGRGGPRCRPLAAPGVATRSLAPRRAPERAPLWKPAGAPALAARVVAGEACARPASSGAGEVADVAAAARAATAATADEEGAAPTCRPSPSPTPSSGYHSDISFEWSDEEEGADDADDEESSPRTPSPFGVPSWDVREVTVSERWGGLAITPGFSIWSPTVEDEPLLAANGGAGGAARAPTPPPTAPCLPEAVPEAAPDVDVVGVPPAPPSAACWAEVELGLYPDRDPAGPRQAVVRAANQCGPWGVFGAWHPMPTEDEAAALAEIALREEEEIRARAAVKKAERLARYGRKVWWVGRHRRHPAADPDCGKTYECDRYDCYDSRNL</sequence>
<accession>A0AAV7X8E6</accession>
<evidence type="ECO:0000313" key="3">
    <source>
        <dbReference type="Proteomes" id="UP001075354"/>
    </source>
</evidence>
<organism evidence="2 3">
    <name type="scientific">Megalurothrips usitatus</name>
    <name type="common">bean blossom thrips</name>
    <dbReference type="NCBI Taxonomy" id="439358"/>
    <lineage>
        <taxon>Eukaryota</taxon>
        <taxon>Metazoa</taxon>
        <taxon>Ecdysozoa</taxon>
        <taxon>Arthropoda</taxon>
        <taxon>Hexapoda</taxon>
        <taxon>Insecta</taxon>
        <taxon>Pterygota</taxon>
        <taxon>Neoptera</taxon>
        <taxon>Paraneoptera</taxon>
        <taxon>Thysanoptera</taxon>
        <taxon>Terebrantia</taxon>
        <taxon>Thripoidea</taxon>
        <taxon>Thripidae</taxon>
        <taxon>Megalurothrips</taxon>
    </lineage>
</organism>
<comment type="caution">
    <text evidence="2">The sequence shown here is derived from an EMBL/GenBank/DDBJ whole genome shotgun (WGS) entry which is preliminary data.</text>
</comment>
<dbReference type="EMBL" id="JAPTSV010000015">
    <property type="protein sequence ID" value="KAJ1519891.1"/>
    <property type="molecule type" value="Genomic_DNA"/>
</dbReference>
<evidence type="ECO:0000313" key="2">
    <source>
        <dbReference type="EMBL" id="KAJ1519891.1"/>
    </source>
</evidence>
<evidence type="ECO:0000256" key="1">
    <source>
        <dbReference type="SAM" id="MobiDB-lite"/>
    </source>
</evidence>
<reference evidence="2" key="1">
    <citation type="submission" date="2022-12" db="EMBL/GenBank/DDBJ databases">
        <title>Chromosome-level genome assembly of the bean flower thrips Megalurothrips usitatus.</title>
        <authorList>
            <person name="Ma L."/>
            <person name="Liu Q."/>
            <person name="Li H."/>
            <person name="Cai W."/>
        </authorList>
    </citation>
    <scope>NUCLEOTIDE SEQUENCE</scope>
    <source>
        <strain evidence="2">Cailab_2022a</strain>
    </source>
</reference>
<gene>
    <name evidence="2" type="ORF">ONE63_004131</name>
</gene>
<dbReference type="AlphaFoldDB" id="A0AAV7X8E6"/>
<feature type="compositionally biased region" description="Acidic residues" evidence="1">
    <location>
        <begin position="128"/>
        <end position="142"/>
    </location>
</feature>
<feature type="region of interest" description="Disordered" evidence="1">
    <location>
        <begin position="97"/>
        <end position="155"/>
    </location>
</feature>
<dbReference type="Proteomes" id="UP001075354">
    <property type="component" value="Chromosome 15"/>
</dbReference>
<name>A0AAV7X8E6_9NEOP</name>
<protein>
    <submittedName>
        <fullName evidence="2">Uncharacterized protein</fullName>
    </submittedName>
</protein>